<organism evidence="1 2">
    <name type="scientific">Rhizobium paranaense</name>
    <dbReference type="NCBI Taxonomy" id="1650438"/>
    <lineage>
        <taxon>Bacteria</taxon>
        <taxon>Pseudomonadati</taxon>
        <taxon>Pseudomonadota</taxon>
        <taxon>Alphaproteobacteria</taxon>
        <taxon>Hyphomicrobiales</taxon>
        <taxon>Rhizobiaceae</taxon>
        <taxon>Rhizobium/Agrobacterium group</taxon>
        <taxon>Rhizobium</taxon>
    </lineage>
</organism>
<sequence length="63" mass="7040">MTEAARRKVSVVAIMASKSLTKHGHALAEVDDEHRHQVRKDALRYAAEFFASLPTPLTPTRLL</sequence>
<dbReference type="AlphaFoldDB" id="A0A7W9D2D2"/>
<evidence type="ECO:0000313" key="2">
    <source>
        <dbReference type="Proteomes" id="UP000549882"/>
    </source>
</evidence>
<dbReference type="EMBL" id="JACHBI010000007">
    <property type="protein sequence ID" value="MBB5575284.1"/>
    <property type="molecule type" value="Genomic_DNA"/>
</dbReference>
<comment type="caution">
    <text evidence="1">The sequence shown here is derived from an EMBL/GenBank/DDBJ whole genome shotgun (WGS) entry which is preliminary data.</text>
</comment>
<gene>
    <name evidence="1" type="ORF">GGD50_003913</name>
</gene>
<dbReference type="Proteomes" id="UP000549882">
    <property type="component" value="Unassembled WGS sequence"/>
</dbReference>
<proteinExistence type="predicted"/>
<accession>A0A7W9D2D2</accession>
<keyword evidence="2" id="KW-1185">Reference proteome</keyword>
<dbReference type="InterPro" id="IPR038186">
    <property type="entry name" value="CHAD_dom_sf"/>
</dbReference>
<dbReference type="Gene3D" id="1.40.20.10">
    <property type="entry name" value="CHAD domain"/>
    <property type="match status" value="1"/>
</dbReference>
<reference evidence="1 2" key="1">
    <citation type="submission" date="2020-08" db="EMBL/GenBank/DDBJ databases">
        <title>Genomic Encyclopedia of Type Strains, Phase IV (KMG-V): Genome sequencing to study the core and pangenomes of soil and plant-associated prokaryotes.</title>
        <authorList>
            <person name="Whitman W."/>
        </authorList>
    </citation>
    <scope>NUCLEOTIDE SEQUENCE [LARGE SCALE GENOMIC DNA]</scope>
    <source>
        <strain evidence="1 2">SEMIA 4064</strain>
    </source>
</reference>
<protein>
    <submittedName>
        <fullName evidence="1">CHAD domain-containing protein</fullName>
    </submittedName>
</protein>
<evidence type="ECO:0000313" key="1">
    <source>
        <dbReference type="EMBL" id="MBB5575284.1"/>
    </source>
</evidence>
<name>A0A7W9D2D2_9HYPH</name>